<evidence type="ECO:0000313" key="6">
    <source>
        <dbReference type="Proteomes" id="UP000273626"/>
    </source>
</evidence>
<dbReference type="EMBL" id="RBLI01000001">
    <property type="protein sequence ID" value="RKS51925.1"/>
    <property type="molecule type" value="Genomic_DNA"/>
</dbReference>
<name>A0AAE6NVY2_PARPN</name>
<feature type="region of interest" description="Disordered" evidence="1">
    <location>
        <begin position="86"/>
        <end position="126"/>
    </location>
</feature>
<evidence type="ECO:0000313" key="5">
    <source>
        <dbReference type="EMBL" id="RKS51925.1"/>
    </source>
</evidence>
<evidence type="ECO:0000256" key="2">
    <source>
        <dbReference type="SAM" id="SignalP"/>
    </source>
</evidence>
<evidence type="ECO:0000259" key="3">
    <source>
        <dbReference type="Pfam" id="PF13670"/>
    </source>
</evidence>
<dbReference type="Pfam" id="PF13670">
    <property type="entry name" value="PepSY_2"/>
    <property type="match status" value="1"/>
</dbReference>
<dbReference type="EMBL" id="CP044426">
    <property type="protein sequence ID" value="QFG37616.1"/>
    <property type="molecule type" value="Genomic_DNA"/>
</dbReference>
<feature type="compositionally biased region" description="Basic and acidic residues" evidence="1">
    <location>
        <begin position="88"/>
        <end position="101"/>
    </location>
</feature>
<dbReference type="GeneID" id="51372094"/>
<keyword evidence="6" id="KW-1185">Reference proteome</keyword>
<organism evidence="4 7">
    <name type="scientific">Paracoccus pantotrophus</name>
    <name type="common">Thiosphaera pantotropha</name>
    <dbReference type="NCBI Taxonomy" id="82367"/>
    <lineage>
        <taxon>Bacteria</taxon>
        <taxon>Pseudomonadati</taxon>
        <taxon>Pseudomonadota</taxon>
        <taxon>Alphaproteobacteria</taxon>
        <taxon>Rhodobacterales</taxon>
        <taxon>Paracoccaceae</taxon>
        <taxon>Paracoccus</taxon>
    </lineage>
</organism>
<dbReference type="AlphaFoldDB" id="A0AAE6NVY2"/>
<accession>A0AAE6NVY2</accession>
<sequence>MKTLLLAVAAFAVLPAVAAIADDDCHVPRSAWQQREAAMQAATGLGWRVEKIEADDGCWEVKGRDAQGRRIKAKLDPATLQVVKLRHRDGEDDRARDRDRAPAAAPATPPANPLFQNGTPPMVRVN</sequence>
<dbReference type="RefSeq" id="WP_147427912.1">
    <property type="nucleotide sequence ID" value="NZ_CP044426.1"/>
</dbReference>
<dbReference type="InterPro" id="IPR025711">
    <property type="entry name" value="PepSY"/>
</dbReference>
<feature type="chain" id="PRO_5042093148" evidence="2">
    <location>
        <begin position="22"/>
        <end position="126"/>
    </location>
</feature>
<feature type="domain" description="PepSY" evidence="3">
    <location>
        <begin position="6"/>
        <end position="84"/>
    </location>
</feature>
<reference evidence="4 7" key="2">
    <citation type="submission" date="2019-01" db="EMBL/GenBank/DDBJ databases">
        <title>Complete Genome Sequence and Annotation of the Paracoccus pantotrophus type strain DSM 2944.</title>
        <authorList>
            <person name="Bockwoldt J.A."/>
            <person name="Zimmermann M."/>
            <person name="Tiso T."/>
            <person name="Blank L.M."/>
        </authorList>
    </citation>
    <scope>NUCLEOTIDE SEQUENCE [LARGE SCALE GENOMIC DNA]</scope>
    <source>
        <strain evidence="4 7">DSM 2944</strain>
    </source>
</reference>
<protein>
    <submittedName>
        <fullName evidence="4">PepSY domain-containing protein</fullName>
    </submittedName>
</protein>
<gene>
    <name evidence="5" type="ORF">BDE18_1208</name>
    <name evidence="4" type="ORF">ESD82_16010</name>
</gene>
<evidence type="ECO:0000313" key="4">
    <source>
        <dbReference type="EMBL" id="QFG37616.1"/>
    </source>
</evidence>
<keyword evidence="2" id="KW-0732">Signal</keyword>
<evidence type="ECO:0000256" key="1">
    <source>
        <dbReference type="SAM" id="MobiDB-lite"/>
    </source>
</evidence>
<proteinExistence type="predicted"/>
<dbReference type="Proteomes" id="UP000273626">
    <property type="component" value="Unassembled WGS sequence"/>
</dbReference>
<evidence type="ECO:0000313" key="7">
    <source>
        <dbReference type="Proteomes" id="UP000326453"/>
    </source>
</evidence>
<dbReference type="KEGG" id="ppan:ESD82_16010"/>
<dbReference type="Proteomes" id="UP000326453">
    <property type="component" value="Chromosome 1"/>
</dbReference>
<reference evidence="5 6" key="1">
    <citation type="submission" date="2018-10" db="EMBL/GenBank/DDBJ databases">
        <title>Genomic Encyclopedia of Archaeal and Bacterial Type Strains, Phase II (KMG-II): from individual species to whole genera.</title>
        <authorList>
            <person name="Goeker M."/>
        </authorList>
    </citation>
    <scope>NUCLEOTIDE SEQUENCE [LARGE SCALE GENOMIC DNA]</scope>
    <source>
        <strain evidence="6">ATCC 35512 / DSM 2944 / CIP 106514 / LMD 82.5 / NBRC 102493 / NCCB 82005 / GB17</strain>
        <strain evidence="5">DSM 2944</strain>
    </source>
</reference>
<feature type="signal peptide" evidence="2">
    <location>
        <begin position="1"/>
        <end position="21"/>
    </location>
</feature>